<dbReference type="EMBL" id="UOEN01000035">
    <property type="protein sequence ID" value="VAW11630.1"/>
    <property type="molecule type" value="Genomic_DNA"/>
</dbReference>
<evidence type="ECO:0000256" key="1">
    <source>
        <dbReference type="SAM" id="Phobius"/>
    </source>
</evidence>
<keyword evidence="1" id="KW-0472">Membrane</keyword>
<reference evidence="2" key="1">
    <citation type="submission" date="2018-06" db="EMBL/GenBank/DDBJ databases">
        <authorList>
            <person name="Zhirakovskaya E."/>
        </authorList>
    </citation>
    <scope>NUCLEOTIDE SEQUENCE</scope>
</reference>
<accession>A0A3B0T3X1</accession>
<feature type="transmembrane region" description="Helical" evidence="1">
    <location>
        <begin position="45"/>
        <end position="70"/>
    </location>
</feature>
<keyword evidence="1" id="KW-1133">Transmembrane helix</keyword>
<name>A0A3B0T3X1_9ZZZZ</name>
<feature type="transmembrane region" description="Helical" evidence="1">
    <location>
        <begin position="91"/>
        <end position="113"/>
    </location>
</feature>
<proteinExistence type="predicted"/>
<evidence type="ECO:0000313" key="2">
    <source>
        <dbReference type="EMBL" id="VAW11630.1"/>
    </source>
</evidence>
<organism evidence="2">
    <name type="scientific">hydrothermal vent metagenome</name>
    <dbReference type="NCBI Taxonomy" id="652676"/>
    <lineage>
        <taxon>unclassified sequences</taxon>
        <taxon>metagenomes</taxon>
        <taxon>ecological metagenomes</taxon>
    </lineage>
</organism>
<dbReference type="AlphaFoldDB" id="A0A3B0T3X1"/>
<sequence>MIRNIFFTVVFFVLISAVVYAQDTQQLVGQALRVYTGSDGSSNGLIAGFSIGGLVAGLLFGSIGFIAFFYGKKRSEFRPLLIGIALMVYPYFLRQTIVLWIVGAGLTVALYFFRE</sequence>
<protein>
    <submittedName>
        <fullName evidence="2">Uncharacterized protein</fullName>
    </submittedName>
</protein>
<gene>
    <name evidence="2" type="ORF">MNBD_BACTEROID05-981</name>
</gene>
<keyword evidence="1" id="KW-0812">Transmembrane</keyword>